<accession>A0A291IRD3</accession>
<gene>
    <name evidence="8" type="ORF">CP520_00525</name>
</gene>
<feature type="transmembrane region" description="Helical" evidence="7">
    <location>
        <begin position="78"/>
        <end position="99"/>
    </location>
</feature>
<dbReference type="RefSeq" id="WP_096862535.1">
    <property type="nucleotide sequence ID" value="NZ_CP023668.1"/>
</dbReference>
<sequence>MALKETQSESNKPLFVEQDTKPVTVEDLNSMDFDLSDEMVFAKDDWLTTMRHKWEDFSANVYKFYIAHPLLNYSIRRIFYGLITLLVAIIVVFLLVRVVTNDDQYLPSNIAQLHLNEEQTAQLLENRMKAFGVYGSLGHQLGNYLKNIFPLIPKTVVTDQVWENQNGQAVLMHETTKKVWVYLGVVTSESIASPGTPVMEIFNKAIPYSFAFGAVAVVISYLIGLPLGIHAAKKKDKASDDIINGTSVFLTAVPAAVVVIGIYLLAIAGFGTSGLFSSGSFWTKFWPVVTLIILIMPANVIMTRRYVVDEMTNDYTRFAYSQGLSTNRVFYIQIFRNAGIRILKQFPIDLAATLFGSSILVEQQWSIPGMSRYIVSAIGGQKDSFVILGFISFAAFIQIFASLISDLLVVWWDPRVSLGKK</sequence>
<dbReference type="AlphaFoldDB" id="A0A291IRD3"/>
<evidence type="ECO:0000256" key="1">
    <source>
        <dbReference type="ARBA" id="ARBA00004651"/>
    </source>
</evidence>
<evidence type="ECO:0000256" key="3">
    <source>
        <dbReference type="ARBA" id="ARBA00022475"/>
    </source>
</evidence>
<comment type="similarity">
    <text evidence="7">Belongs to the binding-protein-dependent transport system permease family.</text>
</comment>
<dbReference type="OrthoDB" id="9773221at2"/>
<evidence type="ECO:0000256" key="2">
    <source>
        <dbReference type="ARBA" id="ARBA00022448"/>
    </source>
</evidence>
<dbReference type="KEGG" id="mlac:CP520_00525"/>
<evidence type="ECO:0000256" key="6">
    <source>
        <dbReference type="ARBA" id="ARBA00023136"/>
    </source>
</evidence>
<evidence type="ECO:0000256" key="7">
    <source>
        <dbReference type="RuleBase" id="RU363032"/>
    </source>
</evidence>
<feature type="transmembrane region" description="Helical" evidence="7">
    <location>
        <begin position="285"/>
        <end position="302"/>
    </location>
</feature>
<name>A0A291IRD3_9MOLU</name>
<dbReference type="GO" id="GO:0005886">
    <property type="term" value="C:plasma membrane"/>
    <property type="evidence" value="ECO:0007669"/>
    <property type="project" value="UniProtKB-SubCell"/>
</dbReference>
<keyword evidence="9" id="KW-1185">Reference proteome</keyword>
<keyword evidence="4 7" id="KW-0812">Transmembrane</keyword>
<reference evidence="8 9" key="1">
    <citation type="submission" date="2017-09" db="EMBL/GenBank/DDBJ databases">
        <title>SPAdes assembly of the Mesoplasma lactucae genome.</title>
        <authorList>
            <person name="Knight T.F."/>
            <person name="Rubinstein R."/>
            <person name="Citino T."/>
        </authorList>
    </citation>
    <scope>NUCLEOTIDE SEQUENCE [LARGE SCALE GENOMIC DNA]</scope>
    <source>
        <strain evidence="8 9">831-C4</strain>
    </source>
</reference>
<evidence type="ECO:0000313" key="9">
    <source>
        <dbReference type="Proteomes" id="UP000232227"/>
    </source>
</evidence>
<comment type="subcellular location">
    <subcellularLocation>
        <location evidence="1 7">Cell membrane</location>
        <topology evidence="1 7">Multi-pass membrane protein</topology>
    </subcellularLocation>
</comment>
<evidence type="ECO:0000256" key="4">
    <source>
        <dbReference type="ARBA" id="ARBA00022692"/>
    </source>
</evidence>
<dbReference type="CDD" id="cd06261">
    <property type="entry name" value="TM_PBP2"/>
    <property type="match status" value="1"/>
</dbReference>
<keyword evidence="5 7" id="KW-1133">Transmembrane helix</keyword>
<feature type="transmembrane region" description="Helical" evidence="7">
    <location>
        <begin position="205"/>
        <end position="227"/>
    </location>
</feature>
<keyword evidence="6 7" id="KW-0472">Membrane</keyword>
<protein>
    <submittedName>
        <fullName evidence="8">ABC transporter permease</fullName>
    </submittedName>
</protein>
<organism evidence="8 9">
    <name type="scientific">Mesoplasma lactucae ATCC 49193</name>
    <dbReference type="NCBI Taxonomy" id="81460"/>
    <lineage>
        <taxon>Bacteria</taxon>
        <taxon>Bacillati</taxon>
        <taxon>Mycoplasmatota</taxon>
        <taxon>Mollicutes</taxon>
        <taxon>Entomoplasmatales</taxon>
        <taxon>Entomoplasmataceae</taxon>
        <taxon>Mesoplasma</taxon>
    </lineage>
</organism>
<proteinExistence type="inferred from homology"/>
<evidence type="ECO:0000256" key="5">
    <source>
        <dbReference type="ARBA" id="ARBA00022989"/>
    </source>
</evidence>
<dbReference type="SUPFAM" id="SSF161098">
    <property type="entry name" value="MetI-like"/>
    <property type="match status" value="1"/>
</dbReference>
<dbReference type="InterPro" id="IPR000515">
    <property type="entry name" value="MetI-like"/>
</dbReference>
<feature type="transmembrane region" description="Helical" evidence="7">
    <location>
        <begin position="248"/>
        <end position="273"/>
    </location>
</feature>
<dbReference type="Proteomes" id="UP000232227">
    <property type="component" value="Chromosome"/>
</dbReference>
<keyword evidence="2 7" id="KW-0813">Transport</keyword>
<feature type="transmembrane region" description="Helical" evidence="7">
    <location>
        <begin position="385"/>
        <end position="412"/>
    </location>
</feature>
<dbReference type="EMBL" id="CP023668">
    <property type="protein sequence ID" value="ATG97247.1"/>
    <property type="molecule type" value="Genomic_DNA"/>
</dbReference>
<dbReference type="PANTHER" id="PTHR30465:SF0">
    <property type="entry name" value="OLIGOPEPTIDE TRANSPORT SYSTEM PERMEASE PROTEIN APPB"/>
    <property type="match status" value="1"/>
</dbReference>
<dbReference type="Gene3D" id="1.10.3720.10">
    <property type="entry name" value="MetI-like"/>
    <property type="match status" value="1"/>
</dbReference>
<dbReference type="InterPro" id="IPR035906">
    <property type="entry name" value="MetI-like_sf"/>
</dbReference>
<evidence type="ECO:0000313" key="8">
    <source>
        <dbReference type="EMBL" id="ATG97247.1"/>
    </source>
</evidence>
<dbReference type="GO" id="GO:0055085">
    <property type="term" value="P:transmembrane transport"/>
    <property type="evidence" value="ECO:0007669"/>
    <property type="project" value="InterPro"/>
</dbReference>
<dbReference type="NCBIfam" id="NF043081">
    <property type="entry name" value="MMSYN1_0165"/>
    <property type="match status" value="1"/>
</dbReference>
<dbReference type="PANTHER" id="PTHR30465">
    <property type="entry name" value="INNER MEMBRANE ABC TRANSPORTER"/>
    <property type="match status" value="1"/>
</dbReference>
<dbReference type="Pfam" id="PF00528">
    <property type="entry name" value="BPD_transp_1"/>
    <property type="match status" value="1"/>
</dbReference>
<keyword evidence="3" id="KW-1003">Cell membrane</keyword>
<dbReference type="PROSITE" id="PS50928">
    <property type="entry name" value="ABC_TM1"/>
    <property type="match status" value="1"/>
</dbReference>